<dbReference type="GO" id="GO:0005840">
    <property type="term" value="C:ribosome"/>
    <property type="evidence" value="ECO:0007669"/>
    <property type="project" value="UniProtKB-KW"/>
</dbReference>
<organism evidence="8 9">
    <name type="scientific">Salmo salar</name>
    <name type="common">Atlantic salmon</name>
    <dbReference type="NCBI Taxonomy" id="8030"/>
    <lineage>
        <taxon>Eukaryota</taxon>
        <taxon>Metazoa</taxon>
        <taxon>Chordata</taxon>
        <taxon>Craniata</taxon>
        <taxon>Vertebrata</taxon>
        <taxon>Euteleostomi</taxon>
        <taxon>Actinopterygii</taxon>
        <taxon>Neopterygii</taxon>
        <taxon>Teleostei</taxon>
        <taxon>Protacanthopterygii</taxon>
        <taxon>Salmoniformes</taxon>
        <taxon>Salmonidae</taxon>
        <taxon>Salmoninae</taxon>
        <taxon>Salmo</taxon>
    </lineage>
</organism>
<dbReference type="InterPro" id="IPR011017">
    <property type="entry name" value="TRASH_dom"/>
</dbReference>
<dbReference type="Gene3D" id="2.30.170.20">
    <property type="entry name" value="Ribosomal protein L24e"/>
    <property type="match status" value="1"/>
</dbReference>
<comment type="similarity">
    <text evidence="1">Belongs to the eukaryotic ribosomal protein eL24 family.</text>
</comment>
<name>A0A1S3NX88_SALSA</name>
<evidence type="ECO:0000313" key="9">
    <source>
        <dbReference type="RefSeq" id="XP_014020018.2"/>
    </source>
</evidence>
<dbReference type="Gene3D" id="6.10.250.1270">
    <property type="match status" value="1"/>
</dbReference>
<proteinExistence type="inferred from homology"/>
<keyword evidence="3" id="KW-0687">Ribonucleoprotein</keyword>
<reference evidence="9" key="1">
    <citation type="submission" date="2025-08" db="UniProtKB">
        <authorList>
            <consortium name="RefSeq"/>
        </authorList>
    </citation>
    <scope>IDENTIFICATION</scope>
</reference>
<accession>A0A1S3NX88</accession>
<dbReference type="OrthoDB" id="1727108at2759"/>
<dbReference type="PANTHER" id="PTHR10792">
    <property type="entry name" value="60S RIBOSOMAL PROTEIN L24"/>
    <property type="match status" value="1"/>
</dbReference>
<dbReference type="CDD" id="cd00472">
    <property type="entry name" value="Ribosomal_L24e_L24"/>
    <property type="match status" value="1"/>
</dbReference>
<dbReference type="PaxDb" id="8030-ENSSSAP00000117731"/>
<dbReference type="Bgee" id="ENSSSAG00000068449">
    <property type="expression patterns" value="Expressed in mesonephros and 24 other cell types or tissues"/>
</dbReference>
<keyword evidence="8" id="KW-1185">Reference proteome</keyword>
<evidence type="ECO:0000256" key="5">
    <source>
        <dbReference type="ARBA" id="ARBA00041213"/>
    </source>
</evidence>
<evidence type="ECO:0000256" key="4">
    <source>
        <dbReference type="ARBA" id="ARBA00040612"/>
    </source>
</evidence>
<keyword evidence="2 9" id="KW-0689">Ribosomal protein</keyword>
<dbReference type="SUPFAM" id="SSF57716">
    <property type="entry name" value="Glucocorticoid receptor-like (DNA-binding domain)"/>
    <property type="match status" value="1"/>
</dbReference>
<dbReference type="InterPro" id="IPR056366">
    <property type="entry name" value="Ribosomal_eL24"/>
</dbReference>
<dbReference type="InterPro" id="IPR000988">
    <property type="entry name" value="Ribosomal_eL24-rel_N"/>
</dbReference>
<sequence>MQCRKNTWGKNIKNEEILPITSFPFPTSLFPVLCPPSTIMKVELCSFSGYKIYPGHGVRYARIDGKVFQFLNAKCESAFLAKRNPRQINWTVLYRRKHKKGQSEEVTKKRTRRAVKFQRAITGASLAEIMAKRNQKPEVRKAQREQAIRAAKEAKKAKQTTKKPSAAGAKAPAKAAPKPKVAKQMKVNAPRVGGKR</sequence>
<dbReference type="STRING" id="8030.ENSSSAP00000117731"/>
<feature type="domain" description="TRASH" evidence="7">
    <location>
        <begin position="45"/>
        <end position="83"/>
    </location>
</feature>
<dbReference type="Proteomes" id="UP001652741">
    <property type="component" value="Chromosome ssa21"/>
</dbReference>
<gene>
    <name evidence="9" type="primary">LOC106581959</name>
</gene>
<evidence type="ECO:0000256" key="2">
    <source>
        <dbReference type="ARBA" id="ARBA00022980"/>
    </source>
</evidence>
<dbReference type="RefSeq" id="XP_014020018.2">
    <property type="nucleotide sequence ID" value="XM_014164543.2"/>
</dbReference>
<dbReference type="SMART" id="SM00746">
    <property type="entry name" value="TRASH"/>
    <property type="match status" value="1"/>
</dbReference>
<evidence type="ECO:0000313" key="8">
    <source>
        <dbReference type="Proteomes" id="UP001652741"/>
    </source>
</evidence>
<dbReference type="PROSITE" id="PS01073">
    <property type="entry name" value="RIBOSOMAL_L24E"/>
    <property type="match status" value="1"/>
</dbReference>
<evidence type="ECO:0000259" key="7">
    <source>
        <dbReference type="SMART" id="SM00746"/>
    </source>
</evidence>
<protein>
    <recommendedName>
        <fullName evidence="4">Large ribosomal subunit protein eL24</fullName>
    </recommendedName>
    <alternativeName>
        <fullName evidence="5">60S ribosomal protein L24</fullName>
    </alternativeName>
</protein>
<dbReference type="Pfam" id="PF01246">
    <property type="entry name" value="Ribosomal_L24e"/>
    <property type="match status" value="1"/>
</dbReference>
<dbReference type="PANTHER" id="PTHR10792:SF1">
    <property type="entry name" value="RIBOSOMAL PROTEIN L24"/>
    <property type="match status" value="1"/>
</dbReference>
<evidence type="ECO:0000256" key="6">
    <source>
        <dbReference type="SAM" id="MobiDB-lite"/>
    </source>
</evidence>
<dbReference type="GeneID" id="106581959"/>
<dbReference type="InterPro" id="IPR023442">
    <property type="entry name" value="Ribosomal_eL24_CS"/>
</dbReference>
<evidence type="ECO:0000256" key="3">
    <source>
        <dbReference type="ARBA" id="ARBA00023274"/>
    </source>
</evidence>
<dbReference type="InterPro" id="IPR038630">
    <property type="entry name" value="L24e/L24_sf"/>
</dbReference>
<feature type="compositionally biased region" description="Low complexity" evidence="6">
    <location>
        <begin position="162"/>
        <end position="186"/>
    </location>
</feature>
<feature type="compositionally biased region" description="Basic and acidic residues" evidence="6">
    <location>
        <begin position="135"/>
        <end position="156"/>
    </location>
</feature>
<feature type="region of interest" description="Disordered" evidence="6">
    <location>
        <begin position="133"/>
        <end position="196"/>
    </location>
</feature>
<dbReference type="OMA" id="PGHGKKM"/>
<evidence type="ECO:0000256" key="1">
    <source>
        <dbReference type="ARBA" id="ARBA00005647"/>
    </source>
</evidence>